<keyword evidence="3" id="KW-0472">Membrane</keyword>
<feature type="region of interest" description="Disordered" evidence="2">
    <location>
        <begin position="430"/>
        <end position="449"/>
    </location>
</feature>
<keyword evidence="5" id="KW-1185">Reference proteome</keyword>
<keyword evidence="3" id="KW-1133">Transmembrane helix</keyword>
<sequence>MGSPITQPKNRLFRRAILLDGSAMSPWAMANNAQTQFMRLAEELKCFNRRPSANTFMDESLQVLRCIQEHSEQNVSTAAHRVASASPTFLSAFAPIVDGQIVPNHPHVLFNAQYGALFRDIDLMAGTVLNPAHHLLANEDLVNGMSAEKRDKMLRTFVRNIFDFHRTEILQAILNKYTDWENPKDHPKSVRNGLMAALGDLLFTTPLIETLRAHSINEPISSVSDEKKSANTFFFVFAHEASQDQPSSGLRGSFTGDHLPYILGTPLIEDWLRNGEENHQQYSAEDMQLSRVMITYVTNFVKSGDPTRPQPMLPLSSLEDRFQGIPWPQFSASTREAYMEITKDRPRMKNYYRNSFVQFWSAFIPILNRMGGKDVSEEHHLLPAHFDRATFFGVPRSFTAARPNIPFPPPPPPPPTPFPKELRDKLLQAATVSSTKRPSPESGESQVFPSKMPEGVIISKSAEFNPNWGWMALAGVALTVINLCILIAISRKCVRRRSESKKKFQYQSYATGGVPPSLPGMDMNFALMAHQQQQQQQQQHERRHSLHPQQCFQHHRQQHFVPSPQKTLVNNKNINNNKNNNSGNKNSNNNNNEDDNNNTNNVLNKMRLSNKQVAVDFVDEAAAAASLGRGSSVAGLFDAVRANEAAIARRRQSVLWLRMRRGGDSLSSAASGGGGDAAPAPTATASSFGGQTSPSVVTPNSNRKPPTAAVDTARRVSTGSSAGSSVFPGISENAFSKRASLQAHQEPLLSASSKSSTPAPTFVQIQPPSANSGLIRLGPTGISPTCPRHGRAAQLLLAKASAVNSQGAEGQQQQQQQQQLDEIQTYYERLAAASRHPTALHCLSSFGFTLDLLFTLNLDLP</sequence>
<feature type="compositionally biased region" description="Low complexity" evidence="2">
    <location>
        <begin position="677"/>
        <end position="687"/>
    </location>
</feature>
<feature type="transmembrane region" description="Helical" evidence="3">
    <location>
        <begin position="468"/>
        <end position="489"/>
    </location>
</feature>
<dbReference type="InterPro" id="IPR002018">
    <property type="entry name" value="CarbesteraseB"/>
</dbReference>
<evidence type="ECO:0000259" key="4">
    <source>
        <dbReference type="Pfam" id="PF00135"/>
    </source>
</evidence>
<dbReference type="WBParaSite" id="Gr19_v10_g12573.t1">
    <property type="protein sequence ID" value="Gr19_v10_g12573.t1"/>
    <property type="gene ID" value="Gr19_v10_g12573"/>
</dbReference>
<comment type="similarity">
    <text evidence="1">Belongs to the type-B carboxylesterase/lipase family.</text>
</comment>
<evidence type="ECO:0000256" key="1">
    <source>
        <dbReference type="ARBA" id="ARBA00005964"/>
    </source>
</evidence>
<feature type="compositionally biased region" description="Polar residues" evidence="2">
    <location>
        <begin position="715"/>
        <end position="724"/>
    </location>
</feature>
<dbReference type="Gene3D" id="3.40.50.1820">
    <property type="entry name" value="alpha/beta hydrolase"/>
    <property type="match status" value="1"/>
</dbReference>
<evidence type="ECO:0000313" key="6">
    <source>
        <dbReference type="WBParaSite" id="Gr19_v10_g12573.t1"/>
    </source>
</evidence>
<proteinExistence type="inferred from homology"/>
<reference evidence="6" key="1">
    <citation type="submission" date="2022-11" db="UniProtKB">
        <authorList>
            <consortium name="WormBaseParasite"/>
        </authorList>
    </citation>
    <scope>IDENTIFICATION</scope>
</reference>
<evidence type="ECO:0000256" key="3">
    <source>
        <dbReference type="SAM" id="Phobius"/>
    </source>
</evidence>
<dbReference type="InterPro" id="IPR051093">
    <property type="entry name" value="Neuroligin/BSAL"/>
</dbReference>
<protein>
    <submittedName>
        <fullName evidence="6">Carboxylesterase type B domain-containing protein</fullName>
    </submittedName>
</protein>
<name>A0A914GZL6_GLORO</name>
<organism evidence="5 6">
    <name type="scientific">Globodera rostochiensis</name>
    <name type="common">Golden nematode worm</name>
    <name type="synonym">Heterodera rostochiensis</name>
    <dbReference type="NCBI Taxonomy" id="31243"/>
    <lineage>
        <taxon>Eukaryota</taxon>
        <taxon>Metazoa</taxon>
        <taxon>Ecdysozoa</taxon>
        <taxon>Nematoda</taxon>
        <taxon>Chromadorea</taxon>
        <taxon>Rhabditida</taxon>
        <taxon>Tylenchina</taxon>
        <taxon>Tylenchomorpha</taxon>
        <taxon>Tylenchoidea</taxon>
        <taxon>Heteroderidae</taxon>
        <taxon>Heteroderinae</taxon>
        <taxon>Globodera</taxon>
    </lineage>
</organism>
<dbReference type="AlphaFoldDB" id="A0A914GZL6"/>
<dbReference type="InterPro" id="IPR029058">
    <property type="entry name" value="AB_hydrolase_fold"/>
</dbReference>
<dbReference type="SUPFAM" id="SSF53474">
    <property type="entry name" value="alpha/beta-Hydrolases"/>
    <property type="match status" value="1"/>
</dbReference>
<feature type="region of interest" description="Disordered" evidence="2">
    <location>
        <begin position="402"/>
        <end position="421"/>
    </location>
</feature>
<feature type="compositionally biased region" description="Polar residues" evidence="2">
    <location>
        <begin position="688"/>
        <end position="704"/>
    </location>
</feature>
<keyword evidence="3" id="KW-0812">Transmembrane</keyword>
<feature type="domain" description="Carboxylesterase type B" evidence="4">
    <location>
        <begin position="9"/>
        <end position="360"/>
    </location>
</feature>
<dbReference type="PANTHER" id="PTHR43903">
    <property type="entry name" value="NEUROLIGIN"/>
    <property type="match status" value="1"/>
</dbReference>
<evidence type="ECO:0000313" key="5">
    <source>
        <dbReference type="Proteomes" id="UP000887572"/>
    </source>
</evidence>
<dbReference type="Pfam" id="PF00135">
    <property type="entry name" value="COesterase"/>
    <property type="match status" value="1"/>
</dbReference>
<evidence type="ECO:0000256" key="2">
    <source>
        <dbReference type="SAM" id="MobiDB-lite"/>
    </source>
</evidence>
<feature type="compositionally biased region" description="Polar residues" evidence="2">
    <location>
        <begin position="430"/>
        <end position="448"/>
    </location>
</feature>
<feature type="compositionally biased region" description="Pro residues" evidence="2">
    <location>
        <begin position="405"/>
        <end position="418"/>
    </location>
</feature>
<feature type="region of interest" description="Disordered" evidence="2">
    <location>
        <begin position="664"/>
        <end position="728"/>
    </location>
</feature>
<feature type="compositionally biased region" description="Low complexity" evidence="2">
    <location>
        <begin position="566"/>
        <end position="602"/>
    </location>
</feature>
<dbReference type="Proteomes" id="UP000887572">
    <property type="component" value="Unplaced"/>
</dbReference>
<accession>A0A914GZL6</accession>
<feature type="region of interest" description="Disordered" evidence="2">
    <location>
        <begin position="500"/>
        <end position="602"/>
    </location>
</feature>